<dbReference type="AlphaFoldDB" id="A0A7J9SF75"/>
<accession>A0A7J9SF75</accession>
<organism evidence="2 3">
    <name type="scientific">Halobellus ruber</name>
    <dbReference type="NCBI Taxonomy" id="2761102"/>
    <lineage>
        <taxon>Archaea</taxon>
        <taxon>Methanobacteriati</taxon>
        <taxon>Methanobacteriota</taxon>
        <taxon>Stenosarchaea group</taxon>
        <taxon>Halobacteria</taxon>
        <taxon>Halobacteriales</taxon>
        <taxon>Haloferacaceae</taxon>
        <taxon>Halobellus</taxon>
    </lineage>
</organism>
<evidence type="ECO:0000313" key="2">
    <source>
        <dbReference type="EMBL" id="MBB6645033.1"/>
    </source>
</evidence>
<name>A0A7J9SF75_9EURY</name>
<sequence length="59" mass="6840">MSESVPDSGTRDRHESHHRQTEIDEDSDIALFERLADRYADHEAGRAFELAAQSLREER</sequence>
<dbReference type="EMBL" id="JACKXD010000001">
    <property type="protein sequence ID" value="MBB6645033.1"/>
    <property type="molecule type" value="Genomic_DNA"/>
</dbReference>
<feature type="region of interest" description="Disordered" evidence="1">
    <location>
        <begin position="1"/>
        <end position="27"/>
    </location>
</feature>
<evidence type="ECO:0000313" key="3">
    <source>
        <dbReference type="Proteomes" id="UP000546257"/>
    </source>
</evidence>
<reference evidence="2 3" key="1">
    <citation type="submission" date="2020-08" db="EMBL/GenBank/DDBJ databases">
        <authorList>
            <person name="Seo M.-J."/>
        </authorList>
    </citation>
    <scope>NUCLEOTIDE SEQUENCE [LARGE SCALE GENOMIC DNA]</scope>
    <source>
        <strain evidence="2 3">MBLA0160</strain>
    </source>
</reference>
<keyword evidence="3" id="KW-1185">Reference proteome</keyword>
<comment type="caution">
    <text evidence="2">The sequence shown here is derived from an EMBL/GenBank/DDBJ whole genome shotgun (WGS) entry which is preliminary data.</text>
</comment>
<dbReference type="RefSeq" id="WP_185191411.1">
    <property type="nucleotide sequence ID" value="NZ_JACKXD010000001.1"/>
</dbReference>
<proteinExistence type="predicted"/>
<dbReference type="Proteomes" id="UP000546257">
    <property type="component" value="Unassembled WGS sequence"/>
</dbReference>
<gene>
    <name evidence="2" type="ORF">H5V44_01740</name>
</gene>
<evidence type="ECO:0000256" key="1">
    <source>
        <dbReference type="SAM" id="MobiDB-lite"/>
    </source>
</evidence>
<feature type="compositionally biased region" description="Basic and acidic residues" evidence="1">
    <location>
        <begin position="9"/>
        <end position="22"/>
    </location>
</feature>
<protein>
    <submittedName>
        <fullName evidence="2">Uncharacterized protein</fullName>
    </submittedName>
</protein>